<organism evidence="1 2">
    <name type="scientific">Aeromonas caviae</name>
    <name type="common">Aeromonas punctata</name>
    <dbReference type="NCBI Taxonomy" id="648"/>
    <lineage>
        <taxon>Bacteria</taxon>
        <taxon>Pseudomonadati</taxon>
        <taxon>Pseudomonadota</taxon>
        <taxon>Gammaproteobacteria</taxon>
        <taxon>Aeromonadales</taxon>
        <taxon>Aeromonadaceae</taxon>
        <taxon>Aeromonas</taxon>
    </lineage>
</organism>
<dbReference type="EMBL" id="CP120943">
    <property type="protein sequence ID" value="WFG00157.1"/>
    <property type="molecule type" value="Genomic_DNA"/>
</dbReference>
<dbReference type="AlphaFoldDB" id="A0AAJ5ZFM0"/>
<dbReference type="RefSeq" id="WP_277857167.1">
    <property type="nucleotide sequence ID" value="NZ_CP120943.1"/>
</dbReference>
<evidence type="ECO:0000313" key="2">
    <source>
        <dbReference type="Proteomes" id="UP001218423"/>
    </source>
</evidence>
<protein>
    <submittedName>
        <fullName evidence="1">Uncharacterized protein</fullName>
    </submittedName>
</protein>
<dbReference type="InterPro" id="IPR011989">
    <property type="entry name" value="ARM-like"/>
</dbReference>
<keyword evidence="1" id="KW-0614">Plasmid</keyword>
<sequence length="217" mass="23927">MDEIARHLNTLARVGNERQRQSVAADLRTPLETLCYLALSPLPLIRQAVAGNVNSDLQLLTKLCCDDLPQVRQAVAANPSTPIHLLQAAYEYAKPRDRKPMVPMALAANPNTPLPLLLALMLDHQGSKVGWVEKARQRIQEQELQRWLQMASTGEVALSLEICSLPEHKVTVGDALLTLGLSAVYQTIQSVELVSAIRSVVHPAPDAEQPRKRGMRL</sequence>
<name>A0AAJ5ZFM0_AERCA</name>
<dbReference type="SUPFAM" id="SSF48371">
    <property type="entry name" value="ARM repeat"/>
    <property type="match status" value="1"/>
</dbReference>
<dbReference type="Proteomes" id="UP001218423">
    <property type="component" value="Plasmid pAC1520"/>
</dbReference>
<dbReference type="Gene3D" id="1.25.10.10">
    <property type="entry name" value="Leucine-rich Repeat Variant"/>
    <property type="match status" value="1"/>
</dbReference>
<proteinExistence type="predicted"/>
<geneLocation type="plasmid" evidence="1 2">
    <name>pAC1520</name>
</geneLocation>
<gene>
    <name evidence="1" type="ORF">P5S46_21930</name>
</gene>
<reference evidence="1" key="1">
    <citation type="submission" date="2023-03" db="EMBL/GenBank/DDBJ databases">
        <title>Aeromonas caviae strain AC1520.</title>
        <authorList>
            <person name="Xie T."/>
            <person name="Zhang Q."/>
            <person name="Deng J."/>
            <person name="Li X."/>
        </authorList>
    </citation>
    <scope>NUCLEOTIDE SEQUENCE</scope>
    <source>
        <strain evidence="1">AC1520</strain>
        <plasmid evidence="1">pAC1520</plasmid>
    </source>
</reference>
<dbReference type="InterPro" id="IPR016024">
    <property type="entry name" value="ARM-type_fold"/>
</dbReference>
<evidence type="ECO:0000313" key="1">
    <source>
        <dbReference type="EMBL" id="WFG00157.1"/>
    </source>
</evidence>
<accession>A0AAJ5ZFM0</accession>